<dbReference type="Proteomes" id="UP000277204">
    <property type="component" value="Unassembled WGS sequence"/>
</dbReference>
<reference evidence="1 2" key="1">
    <citation type="submission" date="2018-11" db="EMBL/GenBank/DDBJ databases">
        <authorList>
            <consortium name="Pathogen Informatics"/>
        </authorList>
    </citation>
    <scope>NUCLEOTIDE SEQUENCE [LARGE SCALE GENOMIC DNA]</scope>
    <source>
        <strain evidence="1 2">Zambia</strain>
    </source>
</reference>
<dbReference type="AlphaFoldDB" id="A0A183N1L1"/>
<dbReference type="EMBL" id="UZAI01019039">
    <property type="protein sequence ID" value="VDP42326.1"/>
    <property type="molecule type" value="Genomic_DNA"/>
</dbReference>
<gene>
    <name evidence="1" type="ORF">SMRZ_LOCUS22186</name>
</gene>
<evidence type="ECO:0000313" key="1">
    <source>
        <dbReference type="EMBL" id="VDP42326.1"/>
    </source>
</evidence>
<accession>A0A183N1L1</accession>
<keyword evidence="2" id="KW-1185">Reference proteome</keyword>
<protein>
    <submittedName>
        <fullName evidence="1">Uncharacterized protein</fullName>
    </submittedName>
</protein>
<name>A0A183N1L1_9TREM</name>
<sequence>MNQLALVCREKDVGCARSTCTDSEECVSVTRAVIGRVKHPTVIDGKVKSRLKLTRSEAPLDIDIGSHASPVETEDPDKTITVRNSSGIADLSDEK</sequence>
<proteinExistence type="predicted"/>
<organism evidence="1 2">
    <name type="scientific">Schistosoma margrebowiei</name>
    <dbReference type="NCBI Taxonomy" id="48269"/>
    <lineage>
        <taxon>Eukaryota</taxon>
        <taxon>Metazoa</taxon>
        <taxon>Spiralia</taxon>
        <taxon>Lophotrochozoa</taxon>
        <taxon>Platyhelminthes</taxon>
        <taxon>Trematoda</taxon>
        <taxon>Digenea</taxon>
        <taxon>Strigeidida</taxon>
        <taxon>Schistosomatoidea</taxon>
        <taxon>Schistosomatidae</taxon>
        <taxon>Schistosoma</taxon>
    </lineage>
</organism>
<evidence type="ECO:0000313" key="2">
    <source>
        <dbReference type="Proteomes" id="UP000277204"/>
    </source>
</evidence>